<dbReference type="AlphaFoldDB" id="X0YEN2"/>
<dbReference type="GO" id="GO:0009228">
    <property type="term" value="P:thiamine biosynthetic process"/>
    <property type="evidence" value="ECO:0007669"/>
    <property type="project" value="UniProtKB-KW"/>
</dbReference>
<dbReference type="Gene3D" id="3.40.50.920">
    <property type="match status" value="1"/>
</dbReference>
<evidence type="ECO:0000256" key="1">
    <source>
        <dbReference type="ARBA" id="ARBA00001946"/>
    </source>
</evidence>
<evidence type="ECO:0000313" key="14">
    <source>
        <dbReference type="EMBL" id="GAG35286.1"/>
    </source>
</evidence>
<evidence type="ECO:0000256" key="6">
    <source>
        <dbReference type="ARBA" id="ARBA00022679"/>
    </source>
</evidence>
<accession>X0YEN2</accession>
<evidence type="ECO:0000256" key="11">
    <source>
        <dbReference type="ARBA" id="ARBA00023229"/>
    </source>
</evidence>
<keyword evidence="10" id="KW-0786">Thiamine pyrophosphate</keyword>
<comment type="pathway">
    <text evidence="2">Metabolic intermediate biosynthesis; 1-deoxy-D-xylulose 5-phosphate biosynthesis; 1-deoxy-D-xylulose 5-phosphate from D-glyceraldehyde 3-phosphate and pyruvate: step 1/1.</text>
</comment>
<dbReference type="InterPro" id="IPR005477">
    <property type="entry name" value="Dxylulose-5-P_synthase"/>
</dbReference>
<dbReference type="FunFam" id="3.40.50.920:FF:000002">
    <property type="entry name" value="1-deoxy-D-xylulose-5-phosphate synthase"/>
    <property type="match status" value="1"/>
</dbReference>
<feature type="domain" description="Transketolase-like pyrimidine-binding" evidence="12">
    <location>
        <begin position="1"/>
        <end position="49"/>
    </location>
</feature>
<evidence type="ECO:0000256" key="4">
    <source>
        <dbReference type="ARBA" id="ARBA00011738"/>
    </source>
</evidence>
<dbReference type="EC" id="2.2.1.7" evidence="5"/>
<keyword evidence="6" id="KW-0808">Transferase</keyword>
<comment type="similarity">
    <text evidence="3">Belongs to the transketolase family. DXPS subfamily.</text>
</comment>
<comment type="subunit">
    <text evidence="4">Homodimer.</text>
</comment>
<dbReference type="SUPFAM" id="SSF52922">
    <property type="entry name" value="TK C-terminal domain-like"/>
    <property type="match status" value="1"/>
</dbReference>
<organism evidence="14">
    <name type="scientific">marine sediment metagenome</name>
    <dbReference type="NCBI Taxonomy" id="412755"/>
    <lineage>
        <taxon>unclassified sequences</taxon>
        <taxon>metagenomes</taxon>
        <taxon>ecological metagenomes</taxon>
    </lineage>
</organism>
<dbReference type="GO" id="GO:0019288">
    <property type="term" value="P:isopentenyl diphosphate biosynthetic process, methylerythritol 4-phosphate pathway"/>
    <property type="evidence" value="ECO:0007669"/>
    <property type="project" value="TreeGrafter"/>
</dbReference>
<dbReference type="Gene3D" id="3.40.50.970">
    <property type="match status" value="1"/>
</dbReference>
<protein>
    <recommendedName>
        <fullName evidence="5">1-deoxy-D-xylulose-5-phosphate synthase</fullName>
        <ecNumber evidence="5">2.2.1.7</ecNumber>
    </recommendedName>
</protein>
<dbReference type="GO" id="GO:0005829">
    <property type="term" value="C:cytosol"/>
    <property type="evidence" value="ECO:0007669"/>
    <property type="project" value="TreeGrafter"/>
</dbReference>
<evidence type="ECO:0000259" key="12">
    <source>
        <dbReference type="Pfam" id="PF02779"/>
    </source>
</evidence>
<dbReference type="InterPro" id="IPR033248">
    <property type="entry name" value="Transketolase_C"/>
</dbReference>
<feature type="non-terminal residue" evidence="14">
    <location>
        <position position="1"/>
    </location>
</feature>
<dbReference type="InterPro" id="IPR009014">
    <property type="entry name" value="Transketo_C/PFOR_II"/>
</dbReference>
<dbReference type="GO" id="GO:0046872">
    <property type="term" value="F:metal ion binding"/>
    <property type="evidence" value="ECO:0007669"/>
    <property type="project" value="UniProtKB-KW"/>
</dbReference>
<gene>
    <name evidence="14" type="ORF">S01H1_65208</name>
</gene>
<dbReference type="InterPro" id="IPR005475">
    <property type="entry name" value="Transketolase-like_Pyr-bd"/>
</dbReference>
<dbReference type="SUPFAM" id="SSF52518">
    <property type="entry name" value="Thiamin diphosphate-binding fold (THDP-binding)"/>
    <property type="match status" value="1"/>
</dbReference>
<comment type="cofactor">
    <cofactor evidence="1">
        <name>Mg(2+)</name>
        <dbReference type="ChEBI" id="CHEBI:18420"/>
    </cofactor>
</comment>
<sequence>THQGTFDLSYLRIIPNMTIMAPKDENELRHMLFTALAFHRPVAIRYPRGRGVGVPMDKEFKKIPIGEAEILTEGRDLLILALGSRVHPSIEAAMELVKEGYSISVVNCRFVKPLDPRLPDMASNTGRVLIVEENTLSGGFGSAILESFIDRGLSHLIIKRLGIPDKFIEHGPQDLLREKYGIDRKKIIAEARKLCN</sequence>
<comment type="caution">
    <text evidence="14">The sequence shown here is derived from an EMBL/GenBank/DDBJ whole genome shotgun (WGS) entry which is preliminary data.</text>
</comment>
<keyword evidence="7" id="KW-0479">Metal-binding</keyword>
<keyword evidence="11" id="KW-0414">Isoprene biosynthesis</keyword>
<keyword evidence="9" id="KW-0784">Thiamine biosynthesis</keyword>
<dbReference type="GO" id="GO:0016114">
    <property type="term" value="P:terpenoid biosynthetic process"/>
    <property type="evidence" value="ECO:0007669"/>
    <property type="project" value="InterPro"/>
</dbReference>
<dbReference type="UniPathway" id="UPA00064">
    <property type="reaction ID" value="UER00091"/>
</dbReference>
<dbReference type="Pfam" id="PF02780">
    <property type="entry name" value="Transketolase_C"/>
    <property type="match status" value="1"/>
</dbReference>
<dbReference type="InterPro" id="IPR029061">
    <property type="entry name" value="THDP-binding"/>
</dbReference>
<evidence type="ECO:0000256" key="9">
    <source>
        <dbReference type="ARBA" id="ARBA00022977"/>
    </source>
</evidence>
<dbReference type="GO" id="GO:0008661">
    <property type="term" value="F:1-deoxy-D-xylulose-5-phosphate synthase activity"/>
    <property type="evidence" value="ECO:0007669"/>
    <property type="project" value="UniProtKB-EC"/>
</dbReference>
<evidence type="ECO:0000256" key="2">
    <source>
        <dbReference type="ARBA" id="ARBA00004980"/>
    </source>
</evidence>
<name>X0YEN2_9ZZZZ</name>
<feature type="domain" description="Transketolase C-terminal" evidence="13">
    <location>
        <begin position="66"/>
        <end position="187"/>
    </location>
</feature>
<evidence type="ECO:0000256" key="7">
    <source>
        <dbReference type="ARBA" id="ARBA00022723"/>
    </source>
</evidence>
<dbReference type="EMBL" id="BARS01043033">
    <property type="protein sequence ID" value="GAG35286.1"/>
    <property type="molecule type" value="Genomic_DNA"/>
</dbReference>
<dbReference type="PANTHER" id="PTHR43322:SF5">
    <property type="entry name" value="1-DEOXY-D-XYLULOSE-5-PHOSPHATE SYNTHASE, CHLOROPLASTIC"/>
    <property type="match status" value="1"/>
</dbReference>
<dbReference type="Pfam" id="PF02779">
    <property type="entry name" value="Transket_pyr"/>
    <property type="match status" value="1"/>
</dbReference>
<evidence type="ECO:0000256" key="3">
    <source>
        <dbReference type="ARBA" id="ARBA00011081"/>
    </source>
</evidence>
<evidence type="ECO:0000256" key="5">
    <source>
        <dbReference type="ARBA" id="ARBA00013150"/>
    </source>
</evidence>
<proteinExistence type="inferred from homology"/>
<evidence type="ECO:0000259" key="13">
    <source>
        <dbReference type="Pfam" id="PF02780"/>
    </source>
</evidence>
<reference evidence="14" key="1">
    <citation type="journal article" date="2014" name="Front. Microbiol.">
        <title>High frequency of phylogenetically diverse reductive dehalogenase-homologous genes in deep subseafloor sedimentary metagenomes.</title>
        <authorList>
            <person name="Kawai M."/>
            <person name="Futagami T."/>
            <person name="Toyoda A."/>
            <person name="Takaki Y."/>
            <person name="Nishi S."/>
            <person name="Hori S."/>
            <person name="Arai W."/>
            <person name="Tsubouchi T."/>
            <person name="Morono Y."/>
            <person name="Uchiyama I."/>
            <person name="Ito T."/>
            <person name="Fujiyama A."/>
            <person name="Inagaki F."/>
            <person name="Takami H."/>
        </authorList>
    </citation>
    <scope>NUCLEOTIDE SEQUENCE</scope>
    <source>
        <strain evidence="14">Expedition CK06-06</strain>
    </source>
</reference>
<evidence type="ECO:0000256" key="8">
    <source>
        <dbReference type="ARBA" id="ARBA00022842"/>
    </source>
</evidence>
<dbReference type="PANTHER" id="PTHR43322">
    <property type="entry name" value="1-D-DEOXYXYLULOSE 5-PHOSPHATE SYNTHASE-RELATED"/>
    <property type="match status" value="1"/>
</dbReference>
<keyword evidence="8" id="KW-0460">Magnesium</keyword>
<evidence type="ECO:0000256" key="10">
    <source>
        <dbReference type="ARBA" id="ARBA00023052"/>
    </source>
</evidence>